<dbReference type="Gene3D" id="1.10.30.50">
    <property type="match status" value="1"/>
</dbReference>
<accession>A0A1I2QN52</accession>
<dbReference type="CDD" id="cd00085">
    <property type="entry name" value="HNHc"/>
    <property type="match status" value="1"/>
</dbReference>
<evidence type="ECO:0000313" key="3">
    <source>
        <dbReference type="Proteomes" id="UP000199065"/>
    </source>
</evidence>
<gene>
    <name evidence="2" type="ORF">SAMN05660282_00548</name>
</gene>
<keyword evidence="2" id="KW-0540">Nuclease</keyword>
<organism evidence="2 3">
    <name type="scientific">Corynebacterium spheniscorum</name>
    <dbReference type="NCBI Taxonomy" id="185761"/>
    <lineage>
        <taxon>Bacteria</taxon>
        <taxon>Bacillati</taxon>
        <taxon>Actinomycetota</taxon>
        <taxon>Actinomycetes</taxon>
        <taxon>Mycobacteriales</taxon>
        <taxon>Corynebacteriaceae</taxon>
        <taxon>Corynebacterium</taxon>
    </lineage>
</organism>
<proteinExistence type="predicted"/>
<dbReference type="GO" id="GO:0003676">
    <property type="term" value="F:nucleic acid binding"/>
    <property type="evidence" value="ECO:0007669"/>
    <property type="project" value="InterPro"/>
</dbReference>
<feature type="domain" description="HNH nuclease" evidence="1">
    <location>
        <begin position="467"/>
        <end position="519"/>
    </location>
</feature>
<dbReference type="STRING" id="185761.SAMN05660282_00548"/>
<dbReference type="InterPro" id="IPR002711">
    <property type="entry name" value="HNH"/>
</dbReference>
<keyword evidence="2" id="KW-0255">Endonuclease</keyword>
<dbReference type="AlphaFoldDB" id="A0A1I2QN52"/>
<dbReference type="GO" id="GO:0008270">
    <property type="term" value="F:zinc ion binding"/>
    <property type="evidence" value="ECO:0007669"/>
    <property type="project" value="InterPro"/>
</dbReference>
<dbReference type="InterPro" id="IPR003615">
    <property type="entry name" value="HNH_nuc"/>
</dbReference>
<dbReference type="Proteomes" id="UP000199065">
    <property type="component" value="Unassembled WGS sequence"/>
</dbReference>
<protein>
    <submittedName>
        <fullName evidence="2">HNH endonuclease</fullName>
    </submittedName>
</protein>
<dbReference type="EMBL" id="FOPJ01000002">
    <property type="protein sequence ID" value="SFG30025.1"/>
    <property type="molecule type" value="Genomic_DNA"/>
</dbReference>
<dbReference type="SMART" id="SM00507">
    <property type="entry name" value="HNHc"/>
    <property type="match status" value="1"/>
</dbReference>
<keyword evidence="3" id="KW-1185">Reference proteome</keyword>
<evidence type="ECO:0000313" key="2">
    <source>
        <dbReference type="EMBL" id="SFG30025.1"/>
    </source>
</evidence>
<keyword evidence="2" id="KW-0378">Hydrolase</keyword>
<dbReference type="Pfam" id="PF01844">
    <property type="entry name" value="HNH"/>
    <property type="match status" value="1"/>
</dbReference>
<dbReference type="OrthoDB" id="4398180at2"/>
<dbReference type="GO" id="GO:0004519">
    <property type="term" value="F:endonuclease activity"/>
    <property type="evidence" value="ECO:0007669"/>
    <property type="project" value="UniProtKB-KW"/>
</dbReference>
<evidence type="ECO:0000259" key="1">
    <source>
        <dbReference type="SMART" id="SM00507"/>
    </source>
</evidence>
<dbReference type="RefSeq" id="WP_092284152.1">
    <property type="nucleotide sequence ID" value="NZ_FOPJ01000002.1"/>
</dbReference>
<name>A0A1I2QN52_9CORY</name>
<sequence>MFKKFTWRDYYSTMISYFPWCSWVTPLSLTLTRLLHVLQPLPHPGMDFAWGYGEVLLGEPVGHGHYFPDPEEPKPEPIDVEAEAIGGTSEAFDDQGIPPEGGDPGAIEGELVVEEAPPAAPPSPPRKKPYFYAANPNDPEHQTFRRVNIAEFEYWAEKLPEDQEDLDTVAALCAMEFARTHQQAKESLGGVAILESLPKLKHLFVNLWHLDTARRNTIDRGLRFVPQRVMPTMDEEITRYLTPTEVAQEIPSPQAIGIFIRRLKQKLCPETLEKNQDGSSASARERGLRFRYDRSDGTAELRVRAEVHEILALERAVQKRQVHVQRKAIQAREGVHGPSEDLMVFWQRREGFLEKIREVARDQNISEALATEMAEKTLMSMRLHAFPRPEIDVINPIDAFLSLLWDNVKVNVTLNTYGPPGGQPKYLERGFYLRVVQQKAMAKLVNKVRDLTDIPEVILDCHDPNDAQRAFVFGRDGTCRAPGCQREAELCDIDHVIEYDDDGPTTIGNMMCLCRRHHCQKTDGRMRAFMRHDGTAIFTYPNGVQVTTRPEGPLAETTGSHWGITWGKYRRRPA</sequence>
<reference evidence="2 3" key="1">
    <citation type="submission" date="2016-10" db="EMBL/GenBank/DDBJ databases">
        <authorList>
            <person name="de Groot N.N."/>
        </authorList>
    </citation>
    <scope>NUCLEOTIDE SEQUENCE [LARGE SCALE GENOMIC DNA]</scope>
    <source>
        <strain>J11</strain>
        <strain evidence="3">PG 39</strain>
    </source>
</reference>